<evidence type="ECO:0000313" key="3">
    <source>
        <dbReference type="Proteomes" id="UP000554235"/>
    </source>
</evidence>
<dbReference type="InterPro" id="IPR029068">
    <property type="entry name" value="Glyas_Bleomycin-R_OHBP_Dase"/>
</dbReference>
<dbReference type="Gene3D" id="3.10.180.10">
    <property type="entry name" value="2,3-Dihydroxybiphenyl 1,2-Dioxygenase, domain 1"/>
    <property type="match status" value="1"/>
</dbReference>
<sequence length="132" mass="14620">MSLSKAHVRVARPTDDISALLPFYRDGLGFEVLAKFEGHQGFDGIMLGHKEAGFHLEFTTKRGHQAGRAPTQDNLLVFYLPDQEEYAAAIARMEKAGHGSVVSFNPYWDRCGKTFEDADGYRVVLANCSSPV</sequence>
<dbReference type="Pfam" id="PF22659">
    <property type="entry name" value="YycE-like_C"/>
    <property type="match status" value="1"/>
</dbReference>
<organism evidence="2 3">
    <name type="scientific">Fusarium albosuccineum</name>
    <dbReference type="NCBI Taxonomy" id="1237068"/>
    <lineage>
        <taxon>Eukaryota</taxon>
        <taxon>Fungi</taxon>
        <taxon>Dikarya</taxon>
        <taxon>Ascomycota</taxon>
        <taxon>Pezizomycotina</taxon>
        <taxon>Sordariomycetes</taxon>
        <taxon>Hypocreomycetidae</taxon>
        <taxon>Hypocreales</taxon>
        <taxon>Nectriaceae</taxon>
        <taxon>Fusarium</taxon>
        <taxon>Fusarium decemcellulare species complex</taxon>
    </lineage>
</organism>
<protein>
    <submittedName>
        <fullName evidence="2">Prolyl endopeptidase</fullName>
    </submittedName>
</protein>
<dbReference type="OrthoDB" id="2338662at2759"/>
<name>A0A8H4L8P1_9HYPO</name>
<dbReference type="AlphaFoldDB" id="A0A8H4L8P1"/>
<dbReference type="Proteomes" id="UP000554235">
    <property type="component" value="Unassembled WGS sequence"/>
</dbReference>
<dbReference type="Pfam" id="PF22658">
    <property type="entry name" value="YycE-like_N"/>
    <property type="match status" value="1"/>
</dbReference>
<reference evidence="2 3" key="1">
    <citation type="submission" date="2020-01" db="EMBL/GenBank/DDBJ databases">
        <title>Identification and distribution of gene clusters putatively required for synthesis of sphingolipid metabolism inhibitors in phylogenetically diverse species of the filamentous fungus Fusarium.</title>
        <authorList>
            <person name="Kim H.-S."/>
            <person name="Busman M."/>
            <person name="Brown D.W."/>
            <person name="Divon H."/>
            <person name="Uhlig S."/>
            <person name="Proctor R.H."/>
        </authorList>
    </citation>
    <scope>NUCLEOTIDE SEQUENCE [LARGE SCALE GENOMIC DNA]</scope>
    <source>
        <strain evidence="2 3">NRRL 20459</strain>
    </source>
</reference>
<dbReference type="InterPro" id="IPR058998">
    <property type="entry name" value="YycE-like_N"/>
</dbReference>
<comment type="caution">
    <text evidence="2">The sequence shown here is derived from an EMBL/GenBank/DDBJ whole genome shotgun (WGS) entry which is preliminary data.</text>
</comment>
<dbReference type="PROSITE" id="PS51819">
    <property type="entry name" value="VOC"/>
    <property type="match status" value="1"/>
</dbReference>
<dbReference type="CDD" id="cd06587">
    <property type="entry name" value="VOC"/>
    <property type="match status" value="1"/>
</dbReference>
<dbReference type="EMBL" id="JAADYS010001369">
    <property type="protein sequence ID" value="KAF4463369.1"/>
    <property type="molecule type" value="Genomic_DNA"/>
</dbReference>
<proteinExistence type="predicted"/>
<feature type="domain" description="VOC" evidence="1">
    <location>
        <begin position="4"/>
        <end position="128"/>
    </location>
</feature>
<keyword evidence="3" id="KW-1185">Reference proteome</keyword>
<accession>A0A8H4L8P1</accession>
<gene>
    <name evidence="2" type="ORF">FALBO_9812</name>
</gene>
<evidence type="ECO:0000313" key="2">
    <source>
        <dbReference type="EMBL" id="KAF4463369.1"/>
    </source>
</evidence>
<dbReference type="SUPFAM" id="SSF54593">
    <property type="entry name" value="Glyoxalase/Bleomycin resistance protein/Dihydroxybiphenyl dioxygenase"/>
    <property type="match status" value="1"/>
</dbReference>
<dbReference type="InterPro" id="IPR037523">
    <property type="entry name" value="VOC_core"/>
</dbReference>
<evidence type="ECO:0000259" key="1">
    <source>
        <dbReference type="PROSITE" id="PS51819"/>
    </source>
</evidence>
<dbReference type="InterPro" id="IPR058997">
    <property type="entry name" value="YycE-like_C"/>
</dbReference>